<gene>
    <name evidence="9" type="ORF">METZ01_LOCUS355958</name>
</gene>
<name>A0A382RZH1_9ZZZZ</name>
<comment type="similarity">
    <text evidence="6">Belongs to the ABC-4 integral membrane protein family.</text>
</comment>
<feature type="domain" description="ABC3 transporter permease C-terminal" evidence="8">
    <location>
        <begin position="11"/>
        <end position="125"/>
    </location>
</feature>
<dbReference type="PANTHER" id="PTHR30572:SF4">
    <property type="entry name" value="ABC TRANSPORTER PERMEASE YTRF"/>
    <property type="match status" value="1"/>
</dbReference>
<feature type="non-terminal residue" evidence="9">
    <location>
        <position position="1"/>
    </location>
</feature>
<evidence type="ECO:0000256" key="2">
    <source>
        <dbReference type="ARBA" id="ARBA00022475"/>
    </source>
</evidence>
<organism evidence="9">
    <name type="scientific">marine metagenome</name>
    <dbReference type="NCBI Taxonomy" id="408172"/>
    <lineage>
        <taxon>unclassified sequences</taxon>
        <taxon>metagenomes</taxon>
        <taxon>ecological metagenomes</taxon>
    </lineage>
</organism>
<dbReference type="PANTHER" id="PTHR30572">
    <property type="entry name" value="MEMBRANE COMPONENT OF TRANSPORTER-RELATED"/>
    <property type="match status" value="1"/>
</dbReference>
<dbReference type="EMBL" id="UINC01125341">
    <property type="protein sequence ID" value="SVD03104.1"/>
    <property type="molecule type" value="Genomic_DNA"/>
</dbReference>
<keyword evidence="3 7" id="KW-0812">Transmembrane</keyword>
<feature type="transmembrane region" description="Helical" evidence="7">
    <location>
        <begin position="50"/>
        <end position="75"/>
    </location>
</feature>
<keyword evidence="2" id="KW-1003">Cell membrane</keyword>
<feature type="transmembrane region" description="Helical" evidence="7">
    <location>
        <begin position="95"/>
        <end position="120"/>
    </location>
</feature>
<evidence type="ECO:0000256" key="7">
    <source>
        <dbReference type="SAM" id="Phobius"/>
    </source>
</evidence>
<keyword evidence="4 7" id="KW-1133">Transmembrane helix</keyword>
<evidence type="ECO:0000256" key="6">
    <source>
        <dbReference type="ARBA" id="ARBA00038076"/>
    </source>
</evidence>
<dbReference type="GO" id="GO:0022857">
    <property type="term" value="F:transmembrane transporter activity"/>
    <property type="evidence" value="ECO:0007669"/>
    <property type="project" value="TreeGrafter"/>
</dbReference>
<dbReference type="GO" id="GO:0005886">
    <property type="term" value="C:plasma membrane"/>
    <property type="evidence" value="ECO:0007669"/>
    <property type="project" value="UniProtKB-SubCell"/>
</dbReference>
<dbReference type="Pfam" id="PF02687">
    <property type="entry name" value="FtsX"/>
    <property type="match status" value="1"/>
</dbReference>
<sequence>SIAGLNIFRVVLAGVAVSLSFLVILLAMYTSIIERTREIGILKALGGSKFYIVLTIMQESMLLSLLGVIGGYGLGRFSAAMLVAAYPTLMIQFSYPWTLAASALGMLGGILGSFYPAILAAGQDPVRALRDE</sequence>
<comment type="subcellular location">
    <subcellularLocation>
        <location evidence="1">Cell membrane</location>
        <topology evidence="1">Multi-pass membrane protein</topology>
    </subcellularLocation>
</comment>
<evidence type="ECO:0000256" key="3">
    <source>
        <dbReference type="ARBA" id="ARBA00022692"/>
    </source>
</evidence>
<feature type="transmembrane region" description="Helical" evidence="7">
    <location>
        <begin position="6"/>
        <end position="29"/>
    </location>
</feature>
<evidence type="ECO:0000313" key="9">
    <source>
        <dbReference type="EMBL" id="SVD03104.1"/>
    </source>
</evidence>
<evidence type="ECO:0000256" key="1">
    <source>
        <dbReference type="ARBA" id="ARBA00004651"/>
    </source>
</evidence>
<evidence type="ECO:0000259" key="8">
    <source>
        <dbReference type="Pfam" id="PF02687"/>
    </source>
</evidence>
<accession>A0A382RZH1</accession>
<dbReference type="AlphaFoldDB" id="A0A382RZH1"/>
<evidence type="ECO:0000256" key="5">
    <source>
        <dbReference type="ARBA" id="ARBA00023136"/>
    </source>
</evidence>
<protein>
    <recommendedName>
        <fullName evidence="8">ABC3 transporter permease C-terminal domain-containing protein</fullName>
    </recommendedName>
</protein>
<proteinExistence type="inferred from homology"/>
<evidence type="ECO:0000256" key="4">
    <source>
        <dbReference type="ARBA" id="ARBA00022989"/>
    </source>
</evidence>
<dbReference type="InterPro" id="IPR003838">
    <property type="entry name" value="ABC3_permease_C"/>
</dbReference>
<keyword evidence="5 7" id="KW-0472">Membrane</keyword>
<reference evidence="9" key="1">
    <citation type="submission" date="2018-05" db="EMBL/GenBank/DDBJ databases">
        <authorList>
            <person name="Lanie J.A."/>
            <person name="Ng W.-L."/>
            <person name="Kazmierczak K.M."/>
            <person name="Andrzejewski T.M."/>
            <person name="Davidsen T.M."/>
            <person name="Wayne K.J."/>
            <person name="Tettelin H."/>
            <person name="Glass J.I."/>
            <person name="Rusch D."/>
            <person name="Podicherti R."/>
            <person name="Tsui H.-C.T."/>
            <person name="Winkler M.E."/>
        </authorList>
    </citation>
    <scope>NUCLEOTIDE SEQUENCE</scope>
</reference>
<dbReference type="InterPro" id="IPR050250">
    <property type="entry name" value="Macrolide_Exporter_MacB"/>
</dbReference>